<dbReference type="AlphaFoldDB" id="A0A3P1T2G0"/>
<feature type="signal peptide" evidence="1">
    <location>
        <begin position="1"/>
        <end position="23"/>
    </location>
</feature>
<proteinExistence type="predicted"/>
<evidence type="ECO:0000313" key="2">
    <source>
        <dbReference type="EMBL" id="RRD03549.1"/>
    </source>
</evidence>
<feature type="chain" id="PRO_5039135628" evidence="1">
    <location>
        <begin position="24"/>
        <end position="222"/>
    </location>
</feature>
<keyword evidence="1" id="KW-0732">Signal</keyword>
<accession>A0A3P1T2G0</accession>
<evidence type="ECO:0000313" key="3">
    <source>
        <dbReference type="Proteomes" id="UP000280819"/>
    </source>
</evidence>
<dbReference type="EMBL" id="RQZG01000018">
    <property type="protein sequence ID" value="RRD03549.1"/>
    <property type="molecule type" value="Genomic_DNA"/>
</dbReference>
<comment type="caution">
    <text evidence="2">The sequence shown here is derived from an EMBL/GenBank/DDBJ whole genome shotgun (WGS) entry which is preliminary data.</text>
</comment>
<dbReference type="RefSeq" id="WP_124845641.1">
    <property type="nucleotide sequence ID" value="NZ_JAUNKP010000011.1"/>
</dbReference>
<sequence>MSLIRKSLVGLGAALVVAGSVFTADVARAESTTYPAEASVATPDLKDQEQAFHKFLTERGIEHRMEVVDGVETVVFDVISEEVIKATEEFYNSQMPDREEVAKQAKADAEEMKKYLASRGFDVEVVVNEFNTVEVPAADENDKILDAVDDFWWQKDPMSEAEIEAANAEEQRLADHLTARGFTITVETDRHGLKMVNGDWDDPKLEEAINEFFASEAQPYEE</sequence>
<evidence type="ECO:0000256" key="1">
    <source>
        <dbReference type="SAM" id="SignalP"/>
    </source>
</evidence>
<organism evidence="2 3">
    <name type="scientific">Arachnia propionica</name>
    <dbReference type="NCBI Taxonomy" id="1750"/>
    <lineage>
        <taxon>Bacteria</taxon>
        <taxon>Bacillati</taxon>
        <taxon>Actinomycetota</taxon>
        <taxon>Actinomycetes</taxon>
        <taxon>Propionibacteriales</taxon>
        <taxon>Propionibacteriaceae</taxon>
        <taxon>Arachnia</taxon>
    </lineage>
</organism>
<gene>
    <name evidence="2" type="ORF">EII34_13220</name>
</gene>
<reference evidence="2 3" key="1">
    <citation type="submission" date="2018-11" db="EMBL/GenBank/DDBJ databases">
        <title>Genomes From Bacteria Associated with the Canine Oral Cavity: a Test Case for Automated Genome-Based Taxonomic Assignment.</title>
        <authorList>
            <person name="Coil D.A."/>
            <person name="Jospin G."/>
            <person name="Darling A.E."/>
            <person name="Wallis C."/>
            <person name="Davis I.J."/>
            <person name="Harris S."/>
            <person name="Eisen J.A."/>
            <person name="Holcombe L.J."/>
            <person name="O'Flynn C."/>
        </authorList>
    </citation>
    <scope>NUCLEOTIDE SEQUENCE [LARGE SCALE GENOMIC DNA]</scope>
    <source>
        <strain evidence="2 3">OH887_COT-365</strain>
    </source>
</reference>
<dbReference type="Proteomes" id="UP000280819">
    <property type="component" value="Unassembled WGS sequence"/>
</dbReference>
<name>A0A3P1T2G0_9ACTN</name>
<protein>
    <submittedName>
        <fullName evidence="2">Uncharacterized protein</fullName>
    </submittedName>
</protein>